<dbReference type="AlphaFoldDB" id="A0A1F5FY33"/>
<feature type="domain" description="Peptidase S9 prolyl oligopeptidase catalytic" evidence="1">
    <location>
        <begin position="26"/>
        <end position="114"/>
    </location>
</feature>
<dbReference type="GO" id="GO:0008236">
    <property type="term" value="F:serine-type peptidase activity"/>
    <property type="evidence" value="ECO:0007669"/>
    <property type="project" value="InterPro"/>
</dbReference>
<dbReference type="EMBL" id="MFBA01000058">
    <property type="protein sequence ID" value="OGD84519.1"/>
    <property type="molecule type" value="Genomic_DNA"/>
</dbReference>
<dbReference type="InterPro" id="IPR029058">
    <property type="entry name" value="AB_hydrolase_fold"/>
</dbReference>
<dbReference type="Pfam" id="PF00326">
    <property type="entry name" value="Peptidase_S9"/>
    <property type="match status" value="1"/>
</dbReference>
<comment type="caution">
    <text evidence="2">The sequence shown here is derived from an EMBL/GenBank/DDBJ whole genome shotgun (WGS) entry which is preliminary data.</text>
</comment>
<dbReference type="InterPro" id="IPR001375">
    <property type="entry name" value="Peptidase_S9_cat"/>
</dbReference>
<protein>
    <recommendedName>
        <fullName evidence="1">Peptidase S9 prolyl oligopeptidase catalytic domain-containing protein</fullName>
    </recommendedName>
</protein>
<evidence type="ECO:0000259" key="1">
    <source>
        <dbReference type="Pfam" id="PF00326"/>
    </source>
</evidence>
<proteinExistence type="predicted"/>
<evidence type="ECO:0000313" key="3">
    <source>
        <dbReference type="Proteomes" id="UP000177069"/>
    </source>
</evidence>
<dbReference type="GO" id="GO:0006508">
    <property type="term" value="P:proteolysis"/>
    <property type="evidence" value="ECO:0007669"/>
    <property type="project" value="InterPro"/>
</dbReference>
<organism evidence="2 3">
    <name type="scientific">Candidatus Curtissbacteria bacterium RIFCSPHIGHO2_01_FULL_41_13</name>
    <dbReference type="NCBI Taxonomy" id="1797745"/>
    <lineage>
        <taxon>Bacteria</taxon>
        <taxon>Candidatus Curtissiibacteriota</taxon>
    </lineage>
</organism>
<dbReference type="SUPFAM" id="SSF53474">
    <property type="entry name" value="alpha/beta-Hydrolases"/>
    <property type="match status" value="1"/>
</dbReference>
<evidence type="ECO:0000313" key="2">
    <source>
        <dbReference type="EMBL" id="OGD84519.1"/>
    </source>
</evidence>
<sequence>MHQARRLLALDLKAPVSDYVEALSLKGNENRSRDFASQIADINIYKQAKNITCPVLIIHGSADNDVPISQSEKLLESLGGEKRLAIIHDAGHVMRGPFMQDAHNQLTEFFRQNLLK</sequence>
<accession>A0A1F5FY33</accession>
<dbReference type="Proteomes" id="UP000177069">
    <property type="component" value="Unassembled WGS sequence"/>
</dbReference>
<reference evidence="2 3" key="1">
    <citation type="journal article" date="2016" name="Nat. Commun.">
        <title>Thousands of microbial genomes shed light on interconnected biogeochemical processes in an aquifer system.</title>
        <authorList>
            <person name="Anantharaman K."/>
            <person name="Brown C.T."/>
            <person name="Hug L.A."/>
            <person name="Sharon I."/>
            <person name="Castelle C.J."/>
            <person name="Probst A.J."/>
            <person name="Thomas B.C."/>
            <person name="Singh A."/>
            <person name="Wilkins M.J."/>
            <person name="Karaoz U."/>
            <person name="Brodie E.L."/>
            <person name="Williams K.H."/>
            <person name="Hubbard S.S."/>
            <person name="Banfield J.F."/>
        </authorList>
    </citation>
    <scope>NUCLEOTIDE SEQUENCE [LARGE SCALE GENOMIC DNA]</scope>
</reference>
<gene>
    <name evidence="2" type="ORF">A2696_02080</name>
</gene>
<dbReference type="Gene3D" id="3.40.50.1820">
    <property type="entry name" value="alpha/beta hydrolase"/>
    <property type="match status" value="1"/>
</dbReference>
<name>A0A1F5FY33_9BACT</name>